<feature type="chain" id="PRO_5030564478" evidence="4">
    <location>
        <begin position="23"/>
        <end position="176"/>
    </location>
</feature>
<reference evidence="5 6" key="1">
    <citation type="submission" date="2020-07" db="EMBL/GenBank/DDBJ databases">
        <authorList>
            <person name="Sun Q."/>
        </authorList>
    </citation>
    <scope>NUCLEOTIDE SEQUENCE [LARGE SCALE GENOMIC DNA]</scope>
    <source>
        <strain evidence="5 6">MAH-1</strain>
    </source>
</reference>
<name>A0A7Y9C621_9FLAO</name>
<keyword evidence="2 3" id="KW-0040">ANK repeat</keyword>
<dbReference type="InterPro" id="IPR002110">
    <property type="entry name" value="Ankyrin_rpt"/>
</dbReference>
<feature type="repeat" description="ANK" evidence="3">
    <location>
        <begin position="118"/>
        <end position="150"/>
    </location>
</feature>
<keyword evidence="4" id="KW-0732">Signal</keyword>
<keyword evidence="1" id="KW-0677">Repeat</keyword>
<dbReference type="Pfam" id="PF00023">
    <property type="entry name" value="Ank"/>
    <property type="match status" value="1"/>
</dbReference>
<dbReference type="Proteomes" id="UP000535020">
    <property type="component" value="Unassembled WGS sequence"/>
</dbReference>
<dbReference type="EMBL" id="JACBJI010000004">
    <property type="protein sequence ID" value="NYA71595.1"/>
    <property type="molecule type" value="Genomic_DNA"/>
</dbReference>
<comment type="caution">
    <text evidence="5">The sequence shown here is derived from an EMBL/GenBank/DDBJ whole genome shotgun (WGS) entry which is preliminary data.</text>
</comment>
<dbReference type="PANTHER" id="PTHR24198">
    <property type="entry name" value="ANKYRIN REPEAT AND PROTEIN KINASE DOMAIN-CONTAINING PROTEIN"/>
    <property type="match status" value="1"/>
</dbReference>
<protein>
    <submittedName>
        <fullName evidence="5">Ankyrin repeat domain-containing protein</fullName>
    </submittedName>
</protein>
<dbReference type="Gene3D" id="1.25.40.20">
    <property type="entry name" value="Ankyrin repeat-containing domain"/>
    <property type="match status" value="1"/>
</dbReference>
<feature type="signal peptide" evidence="4">
    <location>
        <begin position="1"/>
        <end position="22"/>
    </location>
</feature>
<dbReference type="Pfam" id="PF12796">
    <property type="entry name" value="Ank_2"/>
    <property type="match status" value="1"/>
</dbReference>
<dbReference type="InterPro" id="IPR036770">
    <property type="entry name" value="Ankyrin_rpt-contain_sf"/>
</dbReference>
<dbReference type="PROSITE" id="PS50297">
    <property type="entry name" value="ANK_REP_REGION"/>
    <property type="match status" value="1"/>
</dbReference>
<accession>A0A7Y9C621</accession>
<evidence type="ECO:0000256" key="1">
    <source>
        <dbReference type="ARBA" id="ARBA00022737"/>
    </source>
</evidence>
<evidence type="ECO:0000313" key="5">
    <source>
        <dbReference type="EMBL" id="NYA71595.1"/>
    </source>
</evidence>
<gene>
    <name evidence="5" type="ORF">HZF10_11725</name>
</gene>
<dbReference type="PANTHER" id="PTHR24198:SF165">
    <property type="entry name" value="ANKYRIN REPEAT-CONTAINING PROTEIN-RELATED"/>
    <property type="match status" value="1"/>
</dbReference>
<evidence type="ECO:0000256" key="2">
    <source>
        <dbReference type="ARBA" id="ARBA00023043"/>
    </source>
</evidence>
<feature type="repeat" description="ANK" evidence="3">
    <location>
        <begin position="85"/>
        <end position="117"/>
    </location>
</feature>
<dbReference type="SUPFAM" id="SSF48403">
    <property type="entry name" value="Ankyrin repeat"/>
    <property type="match status" value="1"/>
</dbReference>
<dbReference type="AlphaFoldDB" id="A0A7Y9C621"/>
<dbReference type="PROSITE" id="PS50088">
    <property type="entry name" value="ANK_REPEAT"/>
    <property type="match status" value="3"/>
</dbReference>
<dbReference type="SMART" id="SM00248">
    <property type="entry name" value="ANK"/>
    <property type="match status" value="3"/>
</dbReference>
<organism evidence="5 6">
    <name type="scientific">Flavobacterium agri</name>
    <dbReference type="NCBI Taxonomy" id="2743471"/>
    <lineage>
        <taxon>Bacteria</taxon>
        <taxon>Pseudomonadati</taxon>
        <taxon>Bacteroidota</taxon>
        <taxon>Flavobacteriia</taxon>
        <taxon>Flavobacteriales</taxon>
        <taxon>Flavobacteriaceae</taxon>
        <taxon>Flavobacterium</taxon>
    </lineage>
</organism>
<dbReference type="RefSeq" id="WP_176006391.1">
    <property type="nucleotide sequence ID" value="NZ_JABWMI010000011.1"/>
</dbReference>
<keyword evidence="6" id="KW-1185">Reference proteome</keyword>
<proteinExistence type="predicted"/>
<evidence type="ECO:0000256" key="4">
    <source>
        <dbReference type="SAM" id="SignalP"/>
    </source>
</evidence>
<evidence type="ECO:0000313" key="6">
    <source>
        <dbReference type="Proteomes" id="UP000535020"/>
    </source>
</evidence>
<evidence type="ECO:0000256" key="3">
    <source>
        <dbReference type="PROSITE-ProRule" id="PRU00023"/>
    </source>
</evidence>
<feature type="repeat" description="ANK" evidence="3">
    <location>
        <begin position="53"/>
        <end position="85"/>
    </location>
</feature>
<sequence length="176" mass="19220">MKKMYLFLFLSFFGWSASSQNADIFDVARTGTVEQVKQLLKSDSKLANAKNADGYTPLILACYRGNNEVAKSLLENGANIDAISGMGTALMASVVKGNEEMVKYLIERKANPNLADANGTTALLYSVMFKKHNLATILVKAGANPEHKDNRGQSAIDYAILANDDKLIEILKTKKL</sequence>